<dbReference type="InterPro" id="IPR013783">
    <property type="entry name" value="Ig-like_fold"/>
</dbReference>
<evidence type="ECO:0000256" key="13">
    <source>
        <dbReference type="ARBA" id="ARBA00023268"/>
    </source>
</evidence>
<protein>
    <submittedName>
        <fullName evidence="19">Penicillin-binding protein, 1A family</fullName>
    </submittedName>
</protein>
<dbReference type="Pfam" id="PF00905">
    <property type="entry name" value="Transpeptidase"/>
    <property type="match status" value="1"/>
</dbReference>
<comment type="subcellular location">
    <subcellularLocation>
        <location evidence="1">Cell membrane</location>
    </subcellularLocation>
</comment>
<evidence type="ECO:0000256" key="16">
    <source>
        <dbReference type="ARBA" id="ARBA00049902"/>
    </source>
</evidence>
<dbReference type="SUPFAM" id="SSF53955">
    <property type="entry name" value="Lysozyme-like"/>
    <property type="match status" value="1"/>
</dbReference>
<evidence type="ECO:0000256" key="6">
    <source>
        <dbReference type="ARBA" id="ARBA00022670"/>
    </source>
</evidence>
<dbReference type="GO" id="GO:0006508">
    <property type="term" value="P:proteolysis"/>
    <property type="evidence" value="ECO:0007669"/>
    <property type="project" value="UniProtKB-KW"/>
</dbReference>
<evidence type="ECO:0000256" key="9">
    <source>
        <dbReference type="ARBA" id="ARBA00022801"/>
    </source>
</evidence>
<dbReference type="GO" id="GO:0008658">
    <property type="term" value="F:penicillin binding"/>
    <property type="evidence" value="ECO:0007669"/>
    <property type="project" value="InterPro"/>
</dbReference>
<dbReference type="SUPFAM" id="SSF56601">
    <property type="entry name" value="beta-lactamase/transpeptidase-like"/>
    <property type="match status" value="1"/>
</dbReference>
<dbReference type="InterPro" id="IPR012338">
    <property type="entry name" value="Beta-lactam/transpept-like"/>
</dbReference>
<dbReference type="InterPro" id="IPR023346">
    <property type="entry name" value="Lysozyme-like_dom_sf"/>
</dbReference>
<evidence type="ECO:0000259" key="17">
    <source>
        <dbReference type="Pfam" id="PF00905"/>
    </source>
</evidence>
<dbReference type="Proteomes" id="UP000034207">
    <property type="component" value="Unassembled WGS sequence"/>
</dbReference>
<keyword evidence="4" id="KW-1003">Cell membrane</keyword>
<dbReference type="EMBL" id="LBVV01000028">
    <property type="protein sequence ID" value="KKQ93063.1"/>
    <property type="molecule type" value="Genomic_DNA"/>
</dbReference>
<organism evidence="19 20">
    <name type="scientific">candidate division CPR2 bacterium GW2011_GWC2_39_10</name>
    <dbReference type="NCBI Taxonomy" id="1618345"/>
    <lineage>
        <taxon>Bacteria</taxon>
        <taxon>Bacteria division CPR2</taxon>
    </lineage>
</organism>
<dbReference type="Pfam" id="PF00912">
    <property type="entry name" value="Transgly"/>
    <property type="match status" value="1"/>
</dbReference>
<dbReference type="InterPro" id="IPR001460">
    <property type="entry name" value="PCN-bd_Tpept"/>
</dbReference>
<evidence type="ECO:0000256" key="5">
    <source>
        <dbReference type="ARBA" id="ARBA00022645"/>
    </source>
</evidence>
<dbReference type="Gene3D" id="3.40.710.10">
    <property type="entry name" value="DD-peptidase/beta-lactamase superfamily"/>
    <property type="match status" value="1"/>
</dbReference>
<evidence type="ECO:0000256" key="10">
    <source>
        <dbReference type="ARBA" id="ARBA00022960"/>
    </source>
</evidence>
<comment type="caution">
    <text evidence="19">The sequence shown here is derived from an EMBL/GenBank/DDBJ whole genome shotgun (WGS) entry which is preliminary data.</text>
</comment>
<dbReference type="GO" id="GO:0009252">
    <property type="term" value="P:peptidoglycan biosynthetic process"/>
    <property type="evidence" value="ECO:0007669"/>
    <property type="project" value="UniProtKB-KW"/>
</dbReference>
<dbReference type="FunFam" id="1.10.3810.10:FF:000001">
    <property type="entry name" value="Penicillin-binding protein 1A"/>
    <property type="match status" value="1"/>
</dbReference>
<dbReference type="PATRIC" id="fig|1618345.3.peg.1142"/>
<keyword evidence="8" id="KW-0808">Transferase</keyword>
<keyword evidence="5" id="KW-0121">Carboxypeptidase</keyword>
<comment type="similarity">
    <text evidence="3">In the N-terminal section; belongs to the glycosyltransferase 51 family.</text>
</comment>
<evidence type="ECO:0000313" key="20">
    <source>
        <dbReference type="Proteomes" id="UP000034207"/>
    </source>
</evidence>
<dbReference type="STRING" id="1618345.UT18_C0028G0006"/>
<keyword evidence="7" id="KW-0328">Glycosyltransferase</keyword>
<gene>
    <name evidence="19" type="ORF">UT18_C0028G0006</name>
</gene>
<feature type="domain" description="Penicillin-binding protein transpeptidase" evidence="17">
    <location>
        <begin position="365"/>
        <end position="651"/>
    </location>
</feature>
<feature type="domain" description="Glycosyl transferase family 51" evidence="18">
    <location>
        <begin position="78"/>
        <end position="260"/>
    </location>
</feature>
<comment type="catalytic activity">
    <reaction evidence="15">
        <text>Preferential cleavage: (Ac)2-L-Lys-D-Ala-|-D-Ala. Also transpeptidation of peptidyl-alanyl moieties that are N-acyl substituents of D-alanine.</text>
        <dbReference type="EC" id="3.4.16.4"/>
    </reaction>
</comment>
<dbReference type="GO" id="GO:0009002">
    <property type="term" value="F:serine-type D-Ala-D-Ala carboxypeptidase activity"/>
    <property type="evidence" value="ECO:0007669"/>
    <property type="project" value="UniProtKB-EC"/>
</dbReference>
<comment type="similarity">
    <text evidence="2">In the C-terminal section; belongs to the transpeptidase family.</text>
</comment>
<name>A0A0G0LMB9_UNCC2</name>
<dbReference type="GO" id="GO:0030288">
    <property type="term" value="C:outer membrane-bounded periplasmic space"/>
    <property type="evidence" value="ECO:0007669"/>
    <property type="project" value="TreeGrafter"/>
</dbReference>
<evidence type="ECO:0000256" key="11">
    <source>
        <dbReference type="ARBA" id="ARBA00022984"/>
    </source>
</evidence>
<dbReference type="InterPro" id="IPR036950">
    <property type="entry name" value="PBP_transglycosylase"/>
</dbReference>
<dbReference type="PANTHER" id="PTHR32282:SF11">
    <property type="entry name" value="PENICILLIN-BINDING PROTEIN 1B"/>
    <property type="match status" value="1"/>
</dbReference>
<evidence type="ECO:0000259" key="18">
    <source>
        <dbReference type="Pfam" id="PF00912"/>
    </source>
</evidence>
<keyword evidence="9" id="KW-0378">Hydrolase</keyword>
<evidence type="ECO:0000256" key="4">
    <source>
        <dbReference type="ARBA" id="ARBA00022475"/>
    </source>
</evidence>
<accession>A0A0G0LMB9</accession>
<dbReference type="GO" id="GO:0005886">
    <property type="term" value="C:plasma membrane"/>
    <property type="evidence" value="ECO:0007669"/>
    <property type="project" value="UniProtKB-SubCell"/>
</dbReference>
<evidence type="ECO:0000256" key="7">
    <source>
        <dbReference type="ARBA" id="ARBA00022676"/>
    </source>
</evidence>
<dbReference type="Gene3D" id="2.60.40.10">
    <property type="entry name" value="Immunoglobulins"/>
    <property type="match status" value="1"/>
</dbReference>
<keyword evidence="11" id="KW-0573">Peptidoglycan synthesis</keyword>
<evidence type="ECO:0000256" key="8">
    <source>
        <dbReference type="ARBA" id="ARBA00022679"/>
    </source>
</evidence>
<dbReference type="Gene3D" id="1.10.3810.10">
    <property type="entry name" value="Biosynthetic peptidoglycan transglycosylase-like"/>
    <property type="match status" value="1"/>
</dbReference>
<dbReference type="AlphaFoldDB" id="A0A0G0LMB9"/>
<evidence type="ECO:0000256" key="3">
    <source>
        <dbReference type="ARBA" id="ARBA00007739"/>
    </source>
</evidence>
<evidence type="ECO:0000313" key="19">
    <source>
        <dbReference type="EMBL" id="KKQ93063.1"/>
    </source>
</evidence>
<evidence type="ECO:0000256" key="12">
    <source>
        <dbReference type="ARBA" id="ARBA00023136"/>
    </source>
</evidence>
<evidence type="ECO:0000256" key="1">
    <source>
        <dbReference type="ARBA" id="ARBA00004236"/>
    </source>
</evidence>
<keyword evidence="6" id="KW-0645">Protease</keyword>
<sequence>MAKKRKRKINKLKKRFSWKNIKKIFFSKDALVTYAVIAGAFFALVLALFGWVAKDLPSPDKVNDRLIAQSTIIYASNGDPIWEIHGDKNRTLIDFADMPQYLKDATVAVEDKDFYHHGGFNVKRTVKALFINVLTKKKAQGGSTITQQLIKNAILSPEKTYTRKVKELILAIEIEQKYSKDEILKMYLNEIPYGSNAYGVEAATKYYFDKKAVELKEKTPENLARFSMLAALPQAPTYFSPYGQNYNHLLERKNTILDIMADQGKVTKEEALAAKKIDIRKLLVNRSGIDGYGDIKYPHFAVYVKEKLVEKYGEQMATQGGLRVYTTIEPDKEDYALSLLDPKTDQFGLIKKIKGAGASNAALISLNPTNGNIVAMVGSLDFRDESNDGYVNITTSLRQPGSSIKPLVYANAWKKNWGPGSVLYDLSTDFGGGYKPSNYDGYTRGNVTMRKALAGSLNIPAVKTLYIGGMKEFTDTAKDLGVSQVGPTVKDDNGRVIPPEENYGLTMALGSGEVKPIELASAYSTFANMGERHDINWFTRITDSKGKMIDEVKPEKGKQVLNPEIAYMLNDVLSDNNARAFAFGQYNDLYIPGKKVAAKTGTTNAWRDAWTAGYSRDLTTVVWVGNNDNREMSHNASGSMAAAPIWNAFMKKFADNKGWSKEKPKGIQYLELDGVTGKKPAAGSSLVKDLFPSWYKINEAGGTTSSFKIDKISHKLATDNCPLDAIEEVRISRVTAEIPSTDAAFSRWNGPIAAWASSRGLSSGASFVPTEKCDIHDGTNLPGISLEEMYNNKPVSENFDVKVTVAAPRGVSKIIVYVDNKEFAASSIGGSTYIAHVSATEGKHTVQAKVWDKVLYSATSEKVSVSVSAYDVTLDVTYSDSTNQLTATTNSDKVIYVVFYGIKPGGSVKAISGHIDMSGKEATVSFNNTGIYSSVYAIGMPDNVKSNEFSF</sequence>
<reference evidence="19 20" key="1">
    <citation type="journal article" date="2015" name="Nature">
        <title>rRNA introns, odd ribosomes, and small enigmatic genomes across a large radiation of phyla.</title>
        <authorList>
            <person name="Brown C.T."/>
            <person name="Hug L.A."/>
            <person name="Thomas B.C."/>
            <person name="Sharon I."/>
            <person name="Castelle C.J."/>
            <person name="Singh A."/>
            <person name="Wilkins M.J."/>
            <person name="Williams K.H."/>
            <person name="Banfield J.F."/>
        </authorList>
    </citation>
    <scope>NUCLEOTIDE SEQUENCE [LARGE SCALE GENOMIC DNA]</scope>
</reference>
<dbReference type="GO" id="GO:0008360">
    <property type="term" value="P:regulation of cell shape"/>
    <property type="evidence" value="ECO:0007669"/>
    <property type="project" value="UniProtKB-KW"/>
</dbReference>
<proteinExistence type="inferred from homology"/>
<dbReference type="InterPro" id="IPR001264">
    <property type="entry name" value="Glyco_trans_51"/>
</dbReference>
<dbReference type="PANTHER" id="PTHR32282">
    <property type="entry name" value="BINDING PROTEIN TRANSPEPTIDASE, PUTATIVE-RELATED"/>
    <property type="match status" value="1"/>
</dbReference>
<keyword evidence="12" id="KW-0472">Membrane</keyword>
<evidence type="ECO:0000256" key="14">
    <source>
        <dbReference type="ARBA" id="ARBA00023316"/>
    </source>
</evidence>
<keyword evidence="13" id="KW-0511">Multifunctional enzyme</keyword>
<evidence type="ECO:0000256" key="2">
    <source>
        <dbReference type="ARBA" id="ARBA00007090"/>
    </source>
</evidence>
<keyword evidence="10" id="KW-0133">Cell shape</keyword>
<evidence type="ECO:0000256" key="15">
    <source>
        <dbReference type="ARBA" id="ARBA00034000"/>
    </source>
</evidence>
<dbReference type="GO" id="GO:0071555">
    <property type="term" value="P:cell wall organization"/>
    <property type="evidence" value="ECO:0007669"/>
    <property type="project" value="UniProtKB-KW"/>
</dbReference>
<keyword evidence="14" id="KW-0961">Cell wall biogenesis/degradation</keyword>
<dbReference type="InterPro" id="IPR050396">
    <property type="entry name" value="Glycosyltr_51/Transpeptidase"/>
</dbReference>
<dbReference type="GO" id="GO:0008955">
    <property type="term" value="F:peptidoglycan glycosyltransferase activity"/>
    <property type="evidence" value="ECO:0007669"/>
    <property type="project" value="UniProtKB-EC"/>
</dbReference>
<comment type="catalytic activity">
    <reaction evidence="16">
        <text>[GlcNAc-(1-&gt;4)-Mur2Ac(oyl-L-Ala-gamma-D-Glu-L-Lys-D-Ala-D-Ala)](n)-di-trans,octa-cis-undecaprenyl diphosphate + beta-D-GlcNAc-(1-&gt;4)-Mur2Ac(oyl-L-Ala-gamma-D-Glu-L-Lys-D-Ala-D-Ala)-di-trans,octa-cis-undecaprenyl diphosphate = [GlcNAc-(1-&gt;4)-Mur2Ac(oyl-L-Ala-gamma-D-Glu-L-Lys-D-Ala-D-Ala)](n+1)-di-trans,octa-cis-undecaprenyl diphosphate + di-trans,octa-cis-undecaprenyl diphosphate + H(+)</text>
        <dbReference type="Rhea" id="RHEA:23708"/>
        <dbReference type="Rhea" id="RHEA-COMP:9602"/>
        <dbReference type="Rhea" id="RHEA-COMP:9603"/>
        <dbReference type="ChEBI" id="CHEBI:15378"/>
        <dbReference type="ChEBI" id="CHEBI:58405"/>
        <dbReference type="ChEBI" id="CHEBI:60033"/>
        <dbReference type="ChEBI" id="CHEBI:78435"/>
        <dbReference type="EC" id="2.4.99.28"/>
    </reaction>
</comment>